<accession>A0AAP0RXQ8</accession>
<evidence type="ECO:0000256" key="1">
    <source>
        <dbReference type="SAM" id="MobiDB-lite"/>
    </source>
</evidence>
<gene>
    <name evidence="2" type="ORF">L1049_015541</name>
</gene>
<dbReference type="Proteomes" id="UP001415857">
    <property type="component" value="Unassembled WGS sequence"/>
</dbReference>
<protein>
    <submittedName>
        <fullName evidence="2">Uncharacterized protein</fullName>
    </submittedName>
</protein>
<reference evidence="2 3" key="1">
    <citation type="journal article" date="2024" name="Plant J.">
        <title>Genome sequences and population genomics reveal climatic adaptation and genomic divergence between two closely related sweetgum species.</title>
        <authorList>
            <person name="Xu W.Q."/>
            <person name="Ren C.Q."/>
            <person name="Zhang X.Y."/>
            <person name="Comes H.P."/>
            <person name="Liu X.H."/>
            <person name="Li Y.G."/>
            <person name="Kettle C.J."/>
            <person name="Jalonen R."/>
            <person name="Gaisberger H."/>
            <person name="Ma Y.Z."/>
            <person name="Qiu Y.X."/>
        </authorList>
    </citation>
    <scope>NUCLEOTIDE SEQUENCE [LARGE SCALE GENOMIC DNA]</scope>
    <source>
        <strain evidence="2">Hangzhou</strain>
    </source>
</reference>
<feature type="region of interest" description="Disordered" evidence="1">
    <location>
        <begin position="313"/>
        <end position="368"/>
    </location>
</feature>
<organism evidence="2 3">
    <name type="scientific">Liquidambar formosana</name>
    <name type="common">Formosan gum</name>
    <dbReference type="NCBI Taxonomy" id="63359"/>
    <lineage>
        <taxon>Eukaryota</taxon>
        <taxon>Viridiplantae</taxon>
        <taxon>Streptophyta</taxon>
        <taxon>Embryophyta</taxon>
        <taxon>Tracheophyta</taxon>
        <taxon>Spermatophyta</taxon>
        <taxon>Magnoliopsida</taxon>
        <taxon>eudicotyledons</taxon>
        <taxon>Gunneridae</taxon>
        <taxon>Pentapetalae</taxon>
        <taxon>Saxifragales</taxon>
        <taxon>Altingiaceae</taxon>
        <taxon>Liquidambar</taxon>
    </lineage>
</organism>
<keyword evidence="3" id="KW-1185">Reference proteome</keyword>
<evidence type="ECO:0000313" key="2">
    <source>
        <dbReference type="EMBL" id="KAK9287130.1"/>
    </source>
</evidence>
<dbReference type="AlphaFoldDB" id="A0AAP0RXQ8"/>
<name>A0AAP0RXQ8_LIQFO</name>
<dbReference type="EMBL" id="JBBPBK010000004">
    <property type="protein sequence ID" value="KAK9287130.1"/>
    <property type="molecule type" value="Genomic_DNA"/>
</dbReference>
<feature type="compositionally biased region" description="Polar residues" evidence="1">
    <location>
        <begin position="340"/>
        <end position="362"/>
    </location>
</feature>
<feature type="compositionally biased region" description="Basic and acidic residues" evidence="1">
    <location>
        <begin position="317"/>
        <end position="338"/>
    </location>
</feature>
<dbReference type="PANTHER" id="PTHR38530">
    <property type="entry name" value="OS06G0468300 PROTEIN"/>
    <property type="match status" value="1"/>
</dbReference>
<sequence>MVPDKPAEQQEEASRPASAATVAVEASHPPRKRLLAGGGPKPNKGFQSPPDCPAPCSKKTRELPNLSECHNCGYRINTSNGKDRLQTLYSEWRIVLLCKSCFDRVESAELCPYCFTETSQECLRCRNCSRAVHRDCVSQYKGFAPWSYAHSDLGFTICVDCWIPKSIVKLRSREFSKRVSRRRGKICKSGKNIPVCEDGGDSLEDVVKDANCGLEKKVAVAARAREEAVRKAVVAKRAVELANCALDLVAKRDENGVNGNAPRVVDDAELAFQLHRAMNSSRRISKNLCLLNSSCLVVSEMWDCNGSLSNRASGFRENQENGRDGGDDKVEVPLKEEEGSCSNKLINSSGDDNSMDSESQSCGKHDELGHELHSNGNGNQCQLKCDIKPDRYLLKYRKRNTRSKEILASAPGILLNCSKESRTSSDPSFQSCTVPLQASACASGSSQDQS</sequence>
<evidence type="ECO:0000313" key="3">
    <source>
        <dbReference type="Proteomes" id="UP001415857"/>
    </source>
</evidence>
<feature type="compositionally biased region" description="Basic and acidic residues" evidence="1">
    <location>
        <begin position="1"/>
        <end position="14"/>
    </location>
</feature>
<proteinExistence type="predicted"/>
<feature type="region of interest" description="Disordered" evidence="1">
    <location>
        <begin position="1"/>
        <end position="52"/>
    </location>
</feature>
<comment type="caution">
    <text evidence="2">The sequence shown here is derived from an EMBL/GenBank/DDBJ whole genome shotgun (WGS) entry which is preliminary data.</text>
</comment>